<dbReference type="RefSeq" id="WP_076032457.1">
    <property type="nucleotide sequence ID" value="NZ_CP016896.1"/>
</dbReference>
<evidence type="ECO:0000313" key="10">
    <source>
        <dbReference type="EMBL" id="APV35411.1"/>
    </source>
</evidence>
<dbReference type="InterPro" id="IPR036291">
    <property type="entry name" value="NAD(P)-bd_dom_sf"/>
</dbReference>
<dbReference type="Pfam" id="PF02558">
    <property type="entry name" value="ApbA"/>
    <property type="match status" value="1"/>
</dbReference>
<dbReference type="Pfam" id="PF08546">
    <property type="entry name" value="ApbA_C"/>
    <property type="match status" value="1"/>
</dbReference>
<evidence type="ECO:0000256" key="4">
    <source>
        <dbReference type="ARBA" id="ARBA00022655"/>
    </source>
</evidence>
<dbReference type="SUPFAM" id="SSF48179">
    <property type="entry name" value="6-phosphogluconate dehydrogenase C-terminal domain-like"/>
    <property type="match status" value="1"/>
</dbReference>
<dbReference type="GO" id="GO:0015940">
    <property type="term" value="P:pantothenate biosynthetic process"/>
    <property type="evidence" value="ECO:0007669"/>
    <property type="project" value="UniProtKB-UniPathway"/>
</dbReference>
<evidence type="ECO:0000259" key="8">
    <source>
        <dbReference type="Pfam" id="PF02558"/>
    </source>
</evidence>
<dbReference type="SUPFAM" id="SSF51735">
    <property type="entry name" value="NAD(P)-binding Rossmann-fold domains"/>
    <property type="match status" value="1"/>
</dbReference>
<organism evidence="10 11">
    <name type="scientific">Acinetobacter soli</name>
    <dbReference type="NCBI Taxonomy" id="487316"/>
    <lineage>
        <taxon>Bacteria</taxon>
        <taxon>Pseudomonadati</taxon>
        <taxon>Pseudomonadota</taxon>
        <taxon>Gammaproteobacteria</taxon>
        <taxon>Moraxellales</taxon>
        <taxon>Moraxellaceae</taxon>
        <taxon>Acinetobacter</taxon>
    </lineage>
</organism>
<feature type="domain" description="Ketopantoate reductase C-terminal" evidence="9">
    <location>
        <begin position="203"/>
        <end position="321"/>
    </location>
</feature>
<dbReference type="InterPro" id="IPR013328">
    <property type="entry name" value="6PGD_dom2"/>
</dbReference>
<dbReference type="InterPro" id="IPR051402">
    <property type="entry name" value="KPR-Related"/>
</dbReference>
<dbReference type="Proteomes" id="UP000185674">
    <property type="component" value="Chromosome"/>
</dbReference>
<dbReference type="InterPro" id="IPR013332">
    <property type="entry name" value="KPR_N"/>
</dbReference>
<dbReference type="PANTHER" id="PTHR21708:SF45">
    <property type="entry name" value="2-DEHYDROPANTOATE 2-REDUCTASE"/>
    <property type="match status" value="1"/>
</dbReference>
<accession>A0A1P8EGS1</accession>
<evidence type="ECO:0000256" key="1">
    <source>
        <dbReference type="ARBA" id="ARBA00004994"/>
    </source>
</evidence>
<comment type="catalytic activity">
    <reaction evidence="7">
        <text>(R)-pantoate + NADP(+) = 2-dehydropantoate + NADPH + H(+)</text>
        <dbReference type="Rhea" id="RHEA:16233"/>
        <dbReference type="ChEBI" id="CHEBI:11561"/>
        <dbReference type="ChEBI" id="CHEBI:15378"/>
        <dbReference type="ChEBI" id="CHEBI:15980"/>
        <dbReference type="ChEBI" id="CHEBI:57783"/>
        <dbReference type="ChEBI" id="CHEBI:58349"/>
        <dbReference type="EC" id="1.1.1.169"/>
    </reaction>
</comment>
<dbReference type="eggNOG" id="COG1893">
    <property type="taxonomic scope" value="Bacteria"/>
</dbReference>
<evidence type="ECO:0000256" key="3">
    <source>
        <dbReference type="ARBA" id="ARBA00019465"/>
    </source>
</evidence>
<evidence type="ECO:0000256" key="2">
    <source>
        <dbReference type="ARBA" id="ARBA00013014"/>
    </source>
</evidence>
<dbReference type="STRING" id="487316.BEN76_05035"/>
<keyword evidence="5" id="KW-0560">Oxidoreductase</keyword>
<comment type="pathway">
    <text evidence="1">Cofactor biosynthesis; (R)-pantothenate biosynthesis; (R)-pantoate from 3-methyl-2-oxobutanoate: step 2/2.</text>
</comment>
<dbReference type="Gene3D" id="1.10.1040.10">
    <property type="entry name" value="N-(1-d-carboxylethyl)-l-norvaline Dehydrogenase, domain 2"/>
    <property type="match status" value="1"/>
</dbReference>
<proteinExistence type="predicted"/>
<name>A0A1P8EGS1_9GAMM</name>
<evidence type="ECO:0000256" key="6">
    <source>
        <dbReference type="ARBA" id="ARBA00032024"/>
    </source>
</evidence>
<reference evidence="10 11" key="1">
    <citation type="submission" date="2016-08" db="EMBL/GenBank/DDBJ databases">
        <title>Complete genome sequence of Acinetobacter baylyi strain GFJ2.</title>
        <authorList>
            <person name="Tabata M."/>
            <person name="Kuboki S."/>
            <person name="Gibu N."/>
            <person name="Kinouchi Y."/>
            <person name="Vangnai A."/>
            <person name="Kasai D."/>
            <person name="Fukuda M."/>
        </authorList>
    </citation>
    <scope>NUCLEOTIDE SEQUENCE [LARGE SCALE GENOMIC DNA]</scope>
    <source>
        <strain evidence="10 11">GFJ2</strain>
    </source>
</reference>
<protein>
    <recommendedName>
        <fullName evidence="3">2-dehydropantoate 2-reductase</fullName>
        <ecNumber evidence="2">1.1.1.169</ecNumber>
    </recommendedName>
    <alternativeName>
        <fullName evidence="6">Ketopantoate reductase</fullName>
    </alternativeName>
</protein>
<evidence type="ECO:0000256" key="5">
    <source>
        <dbReference type="ARBA" id="ARBA00023002"/>
    </source>
</evidence>
<evidence type="ECO:0000259" key="9">
    <source>
        <dbReference type="Pfam" id="PF08546"/>
    </source>
</evidence>
<dbReference type="UniPathway" id="UPA00028">
    <property type="reaction ID" value="UER00004"/>
</dbReference>
<evidence type="ECO:0000313" key="11">
    <source>
        <dbReference type="Proteomes" id="UP000185674"/>
    </source>
</evidence>
<dbReference type="GO" id="GO:0005737">
    <property type="term" value="C:cytoplasm"/>
    <property type="evidence" value="ECO:0007669"/>
    <property type="project" value="TreeGrafter"/>
</dbReference>
<keyword evidence="4" id="KW-0566">Pantothenate biosynthesis</keyword>
<dbReference type="InterPro" id="IPR008927">
    <property type="entry name" value="6-PGluconate_DH-like_C_sf"/>
</dbReference>
<dbReference type="NCBIfam" id="NF005089">
    <property type="entry name" value="PRK06522.1-4"/>
    <property type="match status" value="1"/>
</dbReference>
<dbReference type="PROSITE" id="PS51257">
    <property type="entry name" value="PROKAR_LIPOPROTEIN"/>
    <property type="match status" value="1"/>
</dbReference>
<dbReference type="KEGG" id="asol:BEN76_05035"/>
<evidence type="ECO:0000256" key="7">
    <source>
        <dbReference type="ARBA" id="ARBA00048793"/>
    </source>
</evidence>
<feature type="domain" description="Ketopantoate reductase N-terminal" evidence="8">
    <location>
        <begin position="7"/>
        <end position="174"/>
    </location>
</feature>
<dbReference type="Gene3D" id="3.40.50.720">
    <property type="entry name" value="NAD(P)-binding Rossmann-like Domain"/>
    <property type="match status" value="1"/>
</dbReference>
<sequence>MNQSAKITILGAGAIGCTMAARLKLAGCTSVSIIARGENYQVLSEQGIYLQDLTGEHHIIPDRVVSHASALEPQDVIFIATKSDALIHVYEDIQSILHEQTLVIPLINGIPFWYFYQNTTQDQIKPIKCLDADQRLIQHFPLSHLIGAVVFITATLKSHGRVESKNPYLLILGEPSHQVTPRITALQNIFTDSGIEVRISETIRDQIWTKVIANLSSNPMSVITGATLKDIYSHPYLQSITREITREVRQVAASYGARVSIDPDTFLKLGSEMGDTRTSMWYDYQKKQPLELKGIAEAVIELAEHYDCPMPMTRHICDLTQYLSEQSRKI</sequence>
<dbReference type="EC" id="1.1.1.169" evidence="2"/>
<dbReference type="AlphaFoldDB" id="A0A1P8EGS1"/>
<gene>
    <name evidence="10" type="ORF">BEN76_05035</name>
</gene>
<dbReference type="EMBL" id="CP016896">
    <property type="protein sequence ID" value="APV35411.1"/>
    <property type="molecule type" value="Genomic_DNA"/>
</dbReference>
<dbReference type="InterPro" id="IPR013752">
    <property type="entry name" value="KPA_reductase"/>
</dbReference>
<dbReference type="GO" id="GO:0008677">
    <property type="term" value="F:2-dehydropantoate 2-reductase activity"/>
    <property type="evidence" value="ECO:0007669"/>
    <property type="project" value="UniProtKB-EC"/>
</dbReference>
<dbReference type="PANTHER" id="PTHR21708">
    <property type="entry name" value="PROBABLE 2-DEHYDROPANTOATE 2-REDUCTASE"/>
    <property type="match status" value="1"/>
</dbReference>